<evidence type="ECO:0000259" key="3">
    <source>
        <dbReference type="Pfam" id="PF18129"/>
    </source>
</evidence>
<feature type="signal peptide" evidence="2">
    <location>
        <begin position="1"/>
        <end position="22"/>
    </location>
</feature>
<organism evidence="4 5">
    <name type="scientific">Hyalella azteca</name>
    <name type="common">Amphipod</name>
    <dbReference type="NCBI Taxonomy" id="294128"/>
    <lineage>
        <taxon>Eukaryota</taxon>
        <taxon>Metazoa</taxon>
        <taxon>Ecdysozoa</taxon>
        <taxon>Arthropoda</taxon>
        <taxon>Crustacea</taxon>
        <taxon>Multicrustacea</taxon>
        <taxon>Malacostraca</taxon>
        <taxon>Eumalacostraca</taxon>
        <taxon>Peracarida</taxon>
        <taxon>Amphipoda</taxon>
        <taxon>Senticaudata</taxon>
        <taxon>Talitrida</taxon>
        <taxon>Talitroidea</taxon>
        <taxon>Hyalellidae</taxon>
        <taxon>Hyalella</taxon>
    </lineage>
</organism>
<feature type="compositionally biased region" description="Basic residues" evidence="1">
    <location>
        <begin position="434"/>
        <end position="446"/>
    </location>
</feature>
<feature type="chain" id="PRO_5037839209" evidence="2">
    <location>
        <begin position="23"/>
        <end position="458"/>
    </location>
</feature>
<dbReference type="Proteomes" id="UP000694843">
    <property type="component" value="Unplaced"/>
</dbReference>
<feature type="compositionally biased region" description="Polar residues" evidence="1">
    <location>
        <begin position="287"/>
        <end position="299"/>
    </location>
</feature>
<dbReference type="Gene3D" id="2.30.30.750">
    <property type="match status" value="1"/>
</dbReference>
<accession>A0A979FVB2</accession>
<evidence type="ECO:0000256" key="2">
    <source>
        <dbReference type="SAM" id="SignalP"/>
    </source>
</evidence>
<evidence type="ECO:0000313" key="5">
    <source>
        <dbReference type="RefSeq" id="XP_047739984.1"/>
    </source>
</evidence>
<protein>
    <submittedName>
        <fullName evidence="5">Uncharacterized protein LOC108682665</fullName>
    </submittedName>
</protein>
<dbReference type="GeneID" id="108682665"/>
<evidence type="ECO:0000256" key="1">
    <source>
        <dbReference type="SAM" id="MobiDB-lite"/>
    </source>
</evidence>
<dbReference type="InterPro" id="IPR041385">
    <property type="entry name" value="SH3_12"/>
</dbReference>
<dbReference type="AlphaFoldDB" id="A0A979FVB2"/>
<dbReference type="InterPro" id="IPR047008">
    <property type="entry name" value="XRN1_SH3_sf"/>
</dbReference>
<keyword evidence="2" id="KW-0732">Signal</keyword>
<feature type="domain" description="5'-3' exoribonuclease 1 SH3-like" evidence="3">
    <location>
        <begin position="191"/>
        <end position="249"/>
    </location>
</feature>
<proteinExistence type="predicted"/>
<feature type="compositionally biased region" description="Low complexity" evidence="1">
    <location>
        <begin position="447"/>
        <end position="458"/>
    </location>
</feature>
<dbReference type="RefSeq" id="XP_047739984.1">
    <property type="nucleotide sequence ID" value="XM_047884028.1"/>
</dbReference>
<name>A0A979FVB2_HYAAZ</name>
<keyword evidence="4" id="KW-1185">Reference proteome</keyword>
<feature type="region of interest" description="Disordered" evidence="1">
    <location>
        <begin position="273"/>
        <end position="299"/>
    </location>
</feature>
<feature type="region of interest" description="Disordered" evidence="1">
    <location>
        <begin position="314"/>
        <end position="458"/>
    </location>
</feature>
<dbReference type="KEGG" id="hazt:108682665"/>
<feature type="compositionally biased region" description="Basic and acidic residues" evidence="1">
    <location>
        <begin position="314"/>
        <end position="433"/>
    </location>
</feature>
<dbReference type="Pfam" id="PF18129">
    <property type="entry name" value="SH3_12"/>
    <property type="match status" value="1"/>
</dbReference>
<evidence type="ECO:0000313" key="4">
    <source>
        <dbReference type="Proteomes" id="UP000694843"/>
    </source>
</evidence>
<dbReference type="OrthoDB" id="372487at2759"/>
<reference evidence="5" key="1">
    <citation type="submission" date="2025-08" db="UniProtKB">
        <authorList>
            <consortium name="RefSeq"/>
        </authorList>
    </citation>
    <scope>IDENTIFICATION</scope>
    <source>
        <tissue evidence="5">Whole organism</tissue>
    </source>
</reference>
<gene>
    <name evidence="5" type="primary">LOC108682665</name>
</gene>
<sequence length="458" mass="50492">MLRHGACGVVFVFGLIHHGCCATVLENSPSNKADAGTNDKVLVRVETRHEPDLSRLKSSVPGHKYLHAFEVGERLGMPQETVMRLAGTVLMVLKSDPDEPPLAPTLPKPKINIGLDLLFFKQMQEVQSFTKHHLDRYSATVTDTATACGCSLKRRWRCWRLTTRSSPASSRQFVEPAATLLRRSSSRDPDGHVVPLGARGTVIGLQPAPQPSDFLYDVAFDEAFAGGSTLAGPASAHRCYRLRWSAFVNLSTEPPHPEEQGPLTQFRQPVPEARRGNVEPDPAVQRGQPNAGRTFSHSYYPSCGEDVLEEWRTRNSGRGEDAVGERRTRNSGRGEDAVGERRTRNSGRGEDAVGERRTRNSGRGEDAVGERRTRNSGRGEDAVGERRTRNSGRGEDAVGERRTRNSGRGEDAVGERRTRNSGRGEDAVGERRTRNSGRTRSTHHTHAALITHTQHSSH</sequence>